<sequence>MLIRNSAQSFRDFVTTAVVIDVTFLPTEPRTTADTSMCILDGIPTLCSTNNPSSTSPTITLVSSTTSASTSTSHSGYVTTSSNSSTSWQHLWYSPTSTVTQSSASSTASSASTDNHSNTSSGKAKVIAGATTGAIIGFVVVLLALYLLHRKLQSRRGSESMSKKEKTSQMSNFGEDREQYNNVEDSQRSMIPTSTPSLIEGGTNITTSSIPEVALLQADIERQRLRLIEIERNEERTDWFLYNQDFCPNRLWKNDDFDKNLEDIQIIVAFRSFFPPNFEPNLHSGNTLYRHNICQLCSRSTEKLSFRSILDAVHQARYDYIAHRGNTSSRVIGRAIIPTIILFTSDIISTGTSTSMIRNELKNEADRLQYGYKDECSTDGFFDGFFEASRRCISLVRGKFRFMDVSFQRVRCGLMGYIWRRNFARRERDSEMAVAGAVDPFQAGCYEKGTLLAPRVETRSWKNDSRVQAILVLAKHPGNRDEILREMSALRETIHIVLSERAEHAHRDVNRTPSYQSNDRDGSRCRVTTPNAIER</sequence>
<keyword evidence="2" id="KW-0472">Membrane</keyword>
<evidence type="ECO:0000256" key="2">
    <source>
        <dbReference type="SAM" id="Phobius"/>
    </source>
</evidence>
<dbReference type="KEGG" id="shs:STEHIDRAFT_116516"/>
<feature type="region of interest" description="Disordered" evidence="1">
    <location>
        <begin position="184"/>
        <end position="203"/>
    </location>
</feature>
<keyword evidence="2" id="KW-1133">Transmembrane helix</keyword>
<gene>
    <name evidence="3" type="ORF">STEHIDRAFT_116516</name>
</gene>
<dbReference type="RefSeq" id="XP_007311426.1">
    <property type="nucleotide sequence ID" value="XM_007311364.1"/>
</dbReference>
<accession>R7RXC1</accession>
<reference evidence="4" key="1">
    <citation type="journal article" date="2012" name="Science">
        <title>The Paleozoic origin of enzymatic lignin decomposition reconstructed from 31 fungal genomes.</title>
        <authorList>
            <person name="Floudas D."/>
            <person name="Binder M."/>
            <person name="Riley R."/>
            <person name="Barry K."/>
            <person name="Blanchette R.A."/>
            <person name="Henrissat B."/>
            <person name="Martinez A.T."/>
            <person name="Otillar R."/>
            <person name="Spatafora J.W."/>
            <person name="Yadav J.S."/>
            <person name="Aerts A."/>
            <person name="Benoit I."/>
            <person name="Boyd A."/>
            <person name="Carlson A."/>
            <person name="Copeland A."/>
            <person name="Coutinho P.M."/>
            <person name="de Vries R.P."/>
            <person name="Ferreira P."/>
            <person name="Findley K."/>
            <person name="Foster B."/>
            <person name="Gaskell J."/>
            <person name="Glotzer D."/>
            <person name="Gorecki P."/>
            <person name="Heitman J."/>
            <person name="Hesse C."/>
            <person name="Hori C."/>
            <person name="Igarashi K."/>
            <person name="Jurgens J.A."/>
            <person name="Kallen N."/>
            <person name="Kersten P."/>
            <person name="Kohler A."/>
            <person name="Kuees U."/>
            <person name="Kumar T.K.A."/>
            <person name="Kuo A."/>
            <person name="LaButti K."/>
            <person name="Larrondo L.F."/>
            <person name="Lindquist E."/>
            <person name="Ling A."/>
            <person name="Lombard V."/>
            <person name="Lucas S."/>
            <person name="Lundell T."/>
            <person name="Martin R."/>
            <person name="McLaughlin D.J."/>
            <person name="Morgenstern I."/>
            <person name="Morin E."/>
            <person name="Murat C."/>
            <person name="Nagy L.G."/>
            <person name="Nolan M."/>
            <person name="Ohm R.A."/>
            <person name="Patyshakuliyeva A."/>
            <person name="Rokas A."/>
            <person name="Ruiz-Duenas F.J."/>
            <person name="Sabat G."/>
            <person name="Salamov A."/>
            <person name="Samejima M."/>
            <person name="Schmutz J."/>
            <person name="Slot J.C."/>
            <person name="St John F."/>
            <person name="Stenlid J."/>
            <person name="Sun H."/>
            <person name="Sun S."/>
            <person name="Syed K."/>
            <person name="Tsang A."/>
            <person name="Wiebenga A."/>
            <person name="Young D."/>
            <person name="Pisabarro A."/>
            <person name="Eastwood D.C."/>
            <person name="Martin F."/>
            <person name="Cullen D."/>
            <person name="Grigoriev I.V."/>
            <person name="Hibbett D.S."/>
        </authorList>
    </citation>
    <scope>NUCLEOTIDE SEQUENCE [LARGE SCALE GENOMIC DNA]</scope>
    <source>
        <strain evidence="4">FP-91666</strain>
    </source>
</reference>
<dbReference type="GeneID" id="18795933"/>
<feature type="transmembrane region" description="Helical" evidence="2">
    <location>
        <begin position="126"/>
        <end position="148"/>
    </location>
</feature>
<evidence type="ECO:0000313" key="4">
    <source>
        <dbReference type="Proteomes" id="UP000053927"/>
    </source>
</evidence>
<dbReference type="AlphaFoldDB" id="R7RXC1"/>
<evidence type="ECO:0000256" key="1">
    <source>
        <dbReference type="SAM" id="MobiDB-lite"/>
    </source>
</evidence>
<dbReference type="EMBL" id="JH687404">
    <property type="protein sequence ID" value="EIM79468.1"/>
    <property type="molecule type" value="Genomic_DNA"/>
</dbReference>
<evidence type="ECO:0000313" key="3">
    <source>
        <dbReference type="EMBL" id="EIM79468.1"/>
    </source>
</evidence>
<keyword evidence="2" id="KW-0812">Transmembrane</keyword>
<feature type="compositionally biased region" description="Low complexity" evidence="1">
    <location>
        <begin position="103"/>
        <end position="121"/>
    </location>
</feature>
<proteinExistence type="predicted"/>
<protein>
    <submittedName>
        <fullName evidence="3">Uncharacterized protein</fullName>
    </submittedName>
</protein>
<dbReference type="Proteomes" id="UP000053927">
    <property type="component" value="Unassembled WGS sequence"/>
</dbReference>
<feature type="region of interest" description="Disordered" evidence="1">
    <location>
        <begin position="103"/>
        <end position="122"/>
    </location>
</feature>
<feature type="compositionally biased region" description="Polar residues" evidence="1">
    <location>
        <begin position="526"/>
        <end position="535"/>
    </location>
</feature>
<organism evidence="3 4">
    <name type="scientific">Stereum hirsutum (strain FP-91666)</name>
    <name type="common">White-rot fungus</name>
    <dbReference type="NCBI Taxonomy" id="721885"/>
    <lineage>
        <taxon>Eukaryota</taxon>
        <taxon>Fungi</taxon>
        <taxon>Dikarya</taxon>
        <taxon>Basidiomycota</taxon>
        <taxon>Agaricomycotina</taxon>
        <taxon>Agaricomycetes</taxon>
        <taxon>Russulales</taxon>
        <taxon>Stereaceae</taxon>
        <taxon>Stereum</taxon>
    </lineage>
</organism>
<feature type="region of interest" description="Disordered" evidence="1">
    <location>
        <begin position="505"/>
        <end position="535"/>
    </location>
</feature>
<keyword evidence="4" id="KW-1185">Reference proteome</keyword>
<name>R7RXC1_STEHR</name>